<reference evidence="1" key="1">
    <citation type="submission" date="2023-07" db="EMBL/GenBank/DDBJ databases">
        <title>draft genome sequence of fig (Ficus carica).</title>
        <authorList>
            <person name="Takahashi T."/>
            <person name="Nishimura K."/>
        </authorList>
    </citation>
    <scope>NUCLEOTIDE SEQUENCE</scope>
</reference>
<sequence length="24" mass="2692">SGDLLWRFKPDSGGKERCGWVAAR</sequence>
<evidence type="ECO:0000313" key="1">
    <source>
        <dbReference type="EMBL" id="GMN35666.1"/>
    </source>
</evidence>
<evidence type="ECO:0000313" key="2">
    <source>
        <dbReference type="Proteomes" id="UP001187192"/>
    </source>
</evidence>
<protein>
    <submittedName>
        <fullName evidence="1">Uncharacterized protein</fullName>
    </submittedName>
</protein>
<dbReference type="EMBL" id="BTGU01002227">
    <property type="protein sequence ID" value="GMN35666.1"/>
    <property type="molecule type" value="Genomic_DNA"/>
</dbReference>
<keyword evidence="2" id="KW-1185">Reference proteome</keyword>
<feature type="non-terminal residue" evidence="1">
    <location>
        <position position="1"/>
    </location>
</feature>
<accession>A0AA88CYM8</accession>
<name>A0AA88CYM8_FICCA</name>
<dbReference type="Proteomes" id="UP001187192">
    <property type="component" value="Unassembled WGS sequence"/>
</dbReference>
<comment type="caution">
    <text evidence="1">The sequence shown here is derived from an EMBL/GenBank/DDBJ whole genome shotgun (WGS) entry which is preliminary data.</text>
</comment>
<feature type="non-terminal residue" evidence="1">
    <location>
        <position position="24"/>
    </location>
</feature>
<proteinExistence type="predicted"/>
<dbReference type="AlphaFoldDB" id="A0AA88CYM8"/>
<gene>
    <name evidence="1" type="ORF">TIFTF001_042264</name>
</gene>
<organism evidence="1 2">
    <name type="scientific">Ficus carica</name>
    <name type="common">Common fig</name>
    <dbReference type="NCBI Taxonomy" id="3494"/>
    <lineage>
        <taxon>Eukaryota</taxon>
        <taxon>Viridiplantae</taxon>
        <taxon>Streptophyta</taxon>
        <taxon>Embryophyta</taxon>
        <taxon>Tracheophyta</taxon>
        <taxon>Spermatophyta</taxon>
        <taxon>Magnoliopsida</taxon>
        <taxon>eudicotyledons</taxon>
        <taxon>Gunneridae</taxon>
        <taxon>Pentapetalae</taxon>
        <taxon>rosids</taxon>
        <taxon>fabids</taxon>
        <taxon>Rosales</taxon>
        <taxon>Moraceae</taxon>
        <taxon>Ficeae</taxon>
        <taxon>Ficus</taxon>
    </lineage>
</organism>